<evidence type="ECO:0000256" key="1">
    <source>
        <dbReference type="SAM" id="Phobius"/>
    </source>
</evidence>
<dbReference type="AlphaFoldDB" id="A0A9D1URT9"/>
<organism evidence="2 3">
    <name type="scientific">Candidatus Nesterenkonia stercoripullorum</name>
    <dbReference type="NCBI Taxonomy" id="2838701"/>
    <lineage>
        <taxon>Bacteria</taxon>
        <taxon>Bacillati</taxon>
        <taxon>Actinomycetota</taxon>
        <taxon>Actinomycetes</taxon>
        <taxon>Micrococcales</taxon>
        <taxon>Micrococcaceae</taxon>
        <taxon>Nesterenkonia</taxon>
    </lineage>
</organism>
<protein>
    <submittedName>
        <fullName evidence="2">Uncharacterized protein</fullName>
    </submittedName>
</protein>
<keyword evidence="1" id="KW-1133">Transmembrane helix</keyword>
<gene>
    <name evidence="2" type="ORF">H9871_04335</name>
</gene>
<dbReference type="EMBL" id="DXGD01000155">
    <property type="protein sequence ID" value="HIW99352.1"/>
    <property type="molecule type" value="Genomic_DNA"/>
</dbReference>
<dbReference type="Proteomes" id="UP000824151">
    <property type="component" value="Unassembled WGS sequence"/>
</dbReference>
<evidence type="ECO:0000313" key="2">
    <source>
        <dbReference type="EMBL" id="HIW99352.1"/>
    </source>
</evidence>
<accession>A0A9D1URT9</accession>
<keyword evidence="1" id="KW-0812">Transmembrane</keyword>
<evidence type="ECO:0000313" key="3">
    <source>
        <dbReference type="Proteomes" id="UP000824151"/>
    </source>
</evidence>
<reference evidence="2" key="2">
    <citation type="submission" date="2021-04" db="EMBL/GenBank/DDBJ databases">
        <authorList>
            <person name="Gilroy R."/>
        </authorList>
    </citation>
    <scope>NUCLEOTIDE SEQUENCE</scope>
    <source>
        <strain evidence="2">ChiHejej3B27-3195</strain>
    </source>
</reference>
<reference evidence="2" key="1">
    <citation type="journal article" date="2021" name="PeerJ">
        <title>Extensive microbial diversity within the chicken gut microbiome revealed by metagenomics and culture.</title>
        <authorList>
            <person name="Gilroy R."/>
            <person name="Ravi A."/>
            <person name="Getino M."/>
            <person name="Pursley I."/>
            <person name="Horton D.L."/>
            <person name="Alikhan N.F."/>
            <person name="Baker D."/>
            <person name="Gharbi K."/>
            <person name="Hall N."/>
            <person name="Watson M."/>
            <person name="Adriaenssens E.M."/>
            <person name="Foster-Nyarko E."/>
            <person name="Jarju S."/>
            <person name="Secka A."/>
            <person name="Antonio M."/>
            <person name="Oren A."/>
            <person name="Chaudhuri R.R."/>
            <person name="La Ragione R."/>
            <person name="Hildebrand F."/>
            <person name="Pallen M.J."/>
        </authorList>
    </citation>
    <scope>NUCLEOTIDE SEQUENCE</scope>
    <source>
        <strain evidence="2">ChiHejej3B27-3195</strain>
    </source>
</reference>
<name>A0A9D1URT9_9MICC</name>
<keyword evidence="1" id="KW-0472">Membrane</keyword>
<sequence length="82" mass="8640">MPTQHAGARSATPTLNPLHWIPGITAATAMVLLALGLWHVDAAEAFEGLMIPGLTLVDGPLVQGPLISLGDLFRDVQIGQFQ</sequence>
<comment type="caution">
    <text evidence="2">The sequence shown here is derived from an EMBL/GenBank/DDBJ whole genome shotgun (WGS) entry which is preliminary data.</text>
</comment>
<proteinExistence type="predicted"/>
<feature type="transmembrane region" description="Helical" evidence="1">
    <location>
        <begin position="20"/>
        <end position="40"/>
    </location>
</feature>